<evidence type="ECO:0000313" key="13">
    <source>
        <dbReference type="EMBL" id="SHG15038.1"/>
    </source>
</evidence>
<dbReference type="STRING" id="1194090.SAMN05443144_12034"/>
<keyword evidence="13" id="KW-0282">Flagellum</keyword>
<gene>
    <name evidence="13" type="ORF">SAMN05443144_12034</name>
</gene>
<keyword evidence="13" id="KW-0969">Cilium</keyword>
<dbReference type="Pfam" id="PF14841">
    <property type="entry name" value="FliG_M"/>
    <property type="match status" value="1"/>
</dbReference>
<keyword evidence="9" id="KW-0975">Bacterial flagellum</keyword>
<evidence type="ECO:0000256" key="9">
    <source>
        <dbReference type="ARBA" id="ARBA00023143"/>
    </source>
</evidence>
<dbReference type="PRINTS" id="PR00954">
    <property type="entry name" value="FLGMOTORFLIG"/>
</dbReference>
<dbReference type="EMBL" id="FQUS01000020">
    <property type="protein sequence ID" value="SHG15038.1"/>
    <property type="molecule type" value="Genomic_DNA"/>
</dbReference>
<dbReference type="PANTHER" id="PTHR30534:SF0">
    <property type="entry name" value="FLAGELLAR MOTOR SWITCH PROTEIN FLIG"/>
    <property type="match status" value="1"/>
</dbReference>
<evidence type="ECO:0000256" key="1">
    <source>
        <dbReference type="ARBA" id="ARBA00004117"/>
    </source>
</evidence>
<feature type="domain" description="Flagellar motor switch protein FliG N-terminal" evidence="12">
    <location>
        <begin position="15"/>
        <end position="117"/>
    </location>
</feature>
<feature type="domain" description="Flagellar motor switch protein FliG middle" evidence="11">
    <location>
        <begin position="127"/>
        <end position="197"/>
    </location>
</feature>
<keyword evidence="7" id="KW-0283">Flagellar rotation</keyword>
<evidence type="ECO:0000256" key="8">
    <source>
        <dbReference type="ARBA" id="ARBA00023136"/>
    </source>
</evidence>
<evidence type="ECO:0000259" key="11">
    <source>
        <dbReference type="Pfam" id="PF14841"/>
    </source>
</evidence>
<name>A0A1M5HGN1_9BACT</name>
<keyword evidence="5" id="KW-1003">Cell membrane</keyword>
<evidence type="ECO:0000256" key="5">
    <source>
        <dbReference type="ARBA" id="ARBA00022475"/>
    </source>
</evidence>
<dbReference type="Gene3D" id="1.10.220.30">
    <property type="match status" value="3"/>
</dbReference>
<dbReference type="AlphaFoldDB" id="A0A1M5HGN1"/>
<dbReference type="GO" id="GO:0071973">
    <property type="term" value="P:bacterial-type flagellum-dependent cell motility"/>
    <property type="evidence" value="ECO:0007669"/>
    <property type="project" value="InterPro"/>
</dbReference>
<keyword evidence="13" id="KW-0966">Cell projection</keyword>
<comment type="similarity">
    <text evidence="3">Belongs to the FliG family.</text>
</comment>
<dbReference type="GO" id="GO:0003774">
    <property type="term" value="F:cytoskeletal motor activity"/>
    <property type="evidence" value="ECO:0007669"/>
    <property type="project" value="InterPro"/>
</dbReference>
<evidence type="ECO:0000259" key="10">
    <source>
        <dbReference type="Pfam" id="PF01706"/>
    </source>
</evidence>
<keyword evidence="6" id="KW-0145">Chemotaxis</keyword>
<dbReference type="InterPro" id="IPR028263">
    <property type="entry name" value="FliG_N"/>
</dbReference>
<dbReference type="InterPro" id="IPR032779">
    <property type="entry name" value="FliG_M"/>
</dbReference>
<reference evidence="13 14" key="1">
    <citation type="submission" date="2016-11" db="EMBL/GenBank/DDBJ databases">
        <authorList>
            <person name="Jaros S."/>
            <person name="Januszkiewicz K."/>
            <person name="Wedrychowicz H."/>
        </authorList>
    </citation>
    <scope>NUCLEOTIDE SEQUENCE [LARGE SCALE GENOMIC DNA]</scope>
    <source>
        <strain evidence="13 14">DSM 21986</strain>
    </source>
</reference>
<dbReference type="Proteomes" id="UP000184041">
    <property type="component" value="Unassembled WGS sequence"/>
</dbReference>
<dbReference type="GO" id="GO:0009425">
    <property type="term" value="C:bacterial-type flagellum basal body"/>
    <property type="evidence" value="ECO:0007669"/>
    <property type="project" value="UniProtKB-SubCell"/>
</dbReference>
<sequence>MKDTPDKTTIDNASNLTGEQKAAIFIMNIGAETAGRLMDHLKPKEVEAITLAVANMNNIKPHVVDAVMGEYYRIMSNDAFVLEGGVDYANQLLDVLGENVDKDKVRQKLRASSESTAFDEFQESKMTQITNFLEKEHPQVAALIFSQLEEKKTAEILSHLNEDIRGEIIYRLSSMEKISTEVIKEIEEVIKEQMGGMYTIGDRLKSGTAAVAQILNEAEISVERHILGIIQERDAQMADEIKQQMFLFEDILHFNDRTVQTIINEMEKSDLVMGLKGVDDNVKNKFLDNMSERAAGMLQEDMDALGPVPLKDVKEAQQRIIRKIKELEEEGQITTRKMSEEEIVE</sequence>
<dbReference type="PIRSF" id="PIRSF003161">
    <property type="entry name" value="FliG"/>
    <property type="match status" value="1"/>
</dbReference>
<dbReference type="InterPro" id="IPR000090">
    <property type="entry name" value="Flg_Motor_Flig"/>
</dbReference>
<dbReference type="Pfam" id="PF14842">
    <property type="entry name" value="FliG_N"/>
    <property type="match status" value="1"/>
</dbReference>
<evidence type="ECO:0000256" key="4">
    <source>
        <dbReference type="ARBA" id="ARBA00021870"/>
    </source>
</evidence>
<evidence type="ECO:0000259" key="12">
    <source>
        <dbReference type="Pfam" id="PF14842"/>
    </source>
</evidence>
<dbReference type="PANTHER" id="PTHR30534">
    <property type="entry name" value="FLAGELLAR MOTOR SWITCH PROTEIN FLIG"/>
    <property type="match status" value="1"/>
</dbReference>
<evidence type="ECO:0000256" key="6">
    <source>
        <dbReference type="ARBA" id="ARBA00022500"/>
    </source>
</evidence>
<organism evidence="13 14">
    <name type="scientific">Fodinibius roseus</name>
    <dbReference type="NCBI Taxonomy" id="1194090"/>
    <lineage>
        <taxon>Bacteria</taxon>
        <taxon>Pseudomonadati</taxon>
        <taxon>Balneolota</taxon>
        <taxon>Balneolia</taxon>
        <taxon>Balneolales</taxon>
        <taxon>Balneolaceae</taxon>
        <taxon>Fodinibius</taxon>
    </lineage>
</organism>
<dbReference type="InterPro" id="IPR011002">
    <property type="entry name" value="FliG_a-hlx"/>
</dbReference>
<evidence type="ECO:0000256" key="3">
    <source>
        <dbReference type="ARBA" id="ARBA00010299"/>
    </source>
</evidence>
<dbReference type="OrthoDB" id="9780302at2"/>
<protein>
    <recommendedName>
        <fullName evidence="4">Flagellar motor switch protein FliG</fullName>
    </recommendedName>
</protein>
<evidence type="ECO:0000256" key="7">
    <source>
        <dbReference type="ARBA" id="ARBA00022779"/>
    </source>
</evidence>
<dbReference type="InterPro" id="IPR023087">
    <property type="entry name" value="Flg_Motor_Flig_C"/>
</dbReference>
<dbReference type="Pfam" id="PF01706">
    <property type="entry name" value="FliG_C"/>
    <property type="match status" value="1"/>
</dbReference>
<dbReference type="GO" id="GO:0006935">
    <property type="term" value="P:chemotaxis"/>
    <property type="evidence" value="ECO:0007669"/>
    <property type="project" value="UniProtKB-KW"/>
</dbReference>
<dbReference type="RefSeq" id="WP_073066888.1">
    <property type="nucleotide sequence ID" value="NZ_FQUS01000020.1"/>
</dbReference>
<dbReference type="SUPFAM" id="SSF48029">
    <property type="entry name" value="FliG"/>
    <property type="match status" value="2"/>
</dbReference>
<keyword evidence="14" id="KW-1185">Reference proteome</keyword>
<evidence type="ECO:0000256" key="2">
    <source>
        <dbReference type="ARBA" id="ARBA00004413"/>
    </source>
</evidence>
<feature type="domain" description="Flagellar motor switch protein FliG C-terminal" evidence="10">
    <location>
        <begin position="230"/>
        <end position="334"/>
    </location>
</feature>
<evidence type="ECO:0000313" key="14">
    <source>
        <dbReference type="Proteomes" id="UP000184041"/>
    </source>
</evidence>
<comment type="subcellular location">
    <subcellularLocation>
        <location evidence="1">Bacterial flagellum basal body</location>
    </subcellularLocation>
    <subcellularLocation>
        <location evidence="2">Cell membrane</location>
        <topology evidence="2">Peripheral membrane protein</topology>
        <orientation evidence="2">Cytoplasmic side</orientation>
    </subcellularLocation>
</comment>
<keyword evidence="8" id="KW-0472">Membrane</keyword>
<dbReference type="GO" id="GO:0005886">
    <property type="term" value="C:plasma membrane"/>
    <property type="evidence" value="ECO:0007669"/>
    <property type="project" value="UniProtKB-SubCell"/>
</dbReference>
<dbReference type="NCBIfam" id="TIGR00207">
    <property type="entry name" value="fliG"/>
    <property type="match status" value="1"/>
</dbReference>
<accession>A0A1M5HGN1</accession>
<proteinExistence type="inferred from homology"/>